<evidence type="ECO:0000256" key="4">
    <source>
        <dbReference type="SAM" id="Coils"/>
    </source>
</evidence>
<keyword evidence="3" id="KW-0378">Hydrolase</keyword>
<dbReference type="SUPFAM" id="SSF54001">
    <property type="entry name" value="Cysteine proteinases"/>
    <property type="match status" value="1"/>
</dbReference>
<keyword evidence="2 7" id="KW-0645">Protease</keyword>
<evidence type="ECO:0000256" key="1">
    <source>
        <dbReference type="ARBA" id="ARBA00005234"/>
    </source>
</evidence>
<evidence type="ECO:0000256" key="5">
    <source>
        <dbReference type="SAM" id="MobiDB-lite"/>
    </source>
</evidence>
<dbReference type="AlphaFoldDB" id="A0A8S0R074"/>
<evidence type="ECO:0000313" key="7">
    <source>
        <dbReference type="EMBL" id="CAA2972011.1"/>
    </source>
</evidence>
<name>A0A8S0R074_OLEEU</name>
<proteinExistence type="inferred from homology"/>
<feature type="region of interest" description="Disordered" evidence="5">
    <location>
        <begin position="119"/>
        <end position="164"/>
    </location>
</feature>
<dbReference type="GO" id="GO:0008234">
    <property type="term" value="F:cysteine-type peptidase activity"/>
    <property type="evidence" value="ECO:0007669"/>
    <property type="project" value="InterPro"/>
</dbReference>
<reference evidence="7 8" key="1">
    <citation type="submission" date="2019-12" db="EMBL/GenBank/DDBJ databases">
        <authorList>
            <person name="Alioto T."/>
            <person name="Alioto T."/>
            <person name="Gomez Garrido J."/>
        </authorList>
    </citation>
    <scope>NUCLEOTIDE SEQUENCE [LARGE SCALE GENOMIC DNA]</scope>
</reference>
<dbReference type="InterPro" id="IPR038765">
    <property type="entry name" value="Papain-like_cys_pep_sf"/>
</dbReference>
<dbReference type="GO" id="GO:0006508">
    <property type="term" value="P:proteolysis"/>
    <property type="evidence" value="ECO:0007669"/>
    <property type="project" value="UniProtKB-KW"/>
</dbReference>
<comment type="caution">
    <text evidence="7">The sequence shown here is derived from an EMBL/GenBank/DDBJ whole genome shotgun (WGS) entry which is preliminary data.</text>
</comment>
<evidence type="ECO:0000256" key="2">
    <source>
        <dbReference type="ARBA" id="ARBA00022670"/>
    </source>
</evidence>
<evidence type="ECO:0000313" key="8">
    <source>
        <dbReference type="Proteomes" id="UP000594638"/>
    </source>
</evidence>
<feature type="domain" description="Ubiquitin-like protease family profile" evidence="6">
    <location>
        <begin position="424"/>
        <end position="511"/>
    </location>
</feature>
<comment type="similarity">
    <text evidence="1">Belongs to the peptidase C48 family.</text>
</comment>
<accession>A0A8S0R074</accession>
<organism evidence="7 8">
    <name type="scientific">Olea europaea subsp. europaea</name>
    <dbReference type="NCBI Taxonomy" id="158383"/>
    <lineage>
        <taxon>Eukaryota</taxon>
        <taxon>Viridiplantae</taxon>
        <taxon>Streptophyta</taxon>
        <taxon>Embryophyta</taxon>
        <taxon>Tracheophyta</taxon>
        <taxon>Spermatophyta</taxon>
        <taxon>Magnoliopsida</taxon>
        <taxon>eudicotyledons</taxon>
        <taxon>Gunneridae</taxon>
        <taxon>Pentapetalae</taxon>
        <taxon>asterids</taxon>
        <taxon>lamiids</taxon>
        <taxon>Lamiales</taxon>
        <taxon>Oleaceae</taxon>
        <taxon>Oleeae</taxon>
        <taxon>Olea</taxon>
    </lineage>
</organism>
<dbReference type="Pfam" id="PF02902">
    <property type="entry name" value="Peptidase_C48"/>
    <property type="match status" value="1"/>
</dbReference>
<protein>
    <submittedName>
        <fullName evidence="7">Sentrin-specific protease 1-like</fullName>
    </submittedName>
</protein>
<dbReference type="InterPro" id="IPR003653">
    <property type="entry name" value="Peptidase_C48_C"/>
</dbReference>
<keyword evidence="4" id="KW-0175">Coiled coil</keyword>
<evidence type="ECO:0000256" key="3">
    <source>
        <dbReference type="ARBA" id="ARBA00022801"/>
    </source>
</evidence>
<dbReference type="OrthoDB" id="929250at2759"/>
<dbReference type="Proteomes" id="UP000594638">
    <property type="component" value="Unassembled WGS sequence"/>
</dbReference>
<sequence length="538" mass="61035">MPNLDLVEALPDDDVVMFRALYFLTAYLFPCGYNKVVDHFLFVLVKDFIEMKNFPWGKLLFQITLGALRDGLRRRTLHYRINWMAYEQPSAAKLEGPDCFSNPKIEICDLEPLESEMAHSSDDDDEFVAPPPKWQEPSTRLKSPVVKGPSIAHHSQEKPQSHGAQWDDAIQKLRVQVSKLQANNKMLKAELDDIKSKMSSLNEGKTNKMDDIVQMQACIKSDLMDIRTNMQFLSKSMSAMISSAMDEIIRWSGERTNERGVGQIETSGDGNQEHHVVGGSDKVQKVENVLSNVDKKEKGKRDLSDNLPFSFEPPSFDLGIEYTLPNVLHSEEIQKRIDSRSDVVTETKIVENEGSPTAEPTSELPVKRVLRWGINQKTRKSLARKTNAIKPAFLIGSFPVGHKTWFHELINSESSLSGAVLQGIESYMKVLSALMNALKISKTDPDYHVSKAKELKVIIDDTLPQQTNGHDCRIFVVLYVLYLIRGGRCSIPHKFDVSKFRMDIAILLYKHRQVYTKRVDQLMTGKALVKELKLDLIC</sequence>
<keyword evidence="8" id="KW-1185">Reference proteome</keyword>
<dbReference type="Gene3D" id="3.40.395.10">
    <property type="entry name" value="Adenoviral Proteinase, Chain A"/>
    <property type="match status" value="1"/>
</dbReference>
<dbReference type="Gramene" id="OE9A021568T1">
    <property type="protein sequence ID" value="OE9A021568C1"/>
    <property type="gene ID" value="OE9A021568"/>
</dbReference>
<gene>
    <name evidence="7" type="ORF">OLEA9_A021568</name>
</gene>
<evidence type="ECO:0000259" key="6">
    <source>
        <dbReference type="Pfam" id="PF02902"/>
    </source>
</evidence>
<dbReference type="EMBL" id="CACTIH010002034">
    <property type="protein sequence ID" value="CAA2972011.1"/>
    <property type="molecule type" value="Genomic_DNA"/>
</dbReference>
<feature type="coiled-coil region" evidence="4">
    <location>
        <begin position="170"/>
        <end position="204"/>
    </location>
</feature>